<organism evidence="1 2">
    <name type="scientific">Erythroxylum novogranatense</name>
    <dbReference type="NCBI Taxonomy" id="1862640"/>
    <lineage>
        <taxon>Eukaryota</taxon>
        <taxon>Viridiplantae</taxon>
        <taxon>Streptophyta</taxon>
        <taxon>Embryophyta</taxon>
        <taxon>Tracheophyta</taxon>
        <taxon>Spermatophyta</taxon>
        <taxon>Magnoliopsida</taxon>
        <taxon>eudicotyledons</taxon>
        <taxon>Gunneridae</taxon>
        <taxon>Pentapetalae</taxon>
        <taxon>rosids</taxon>
        <taxon>fabids</taxon>
        <taxon>Malpighiales</taxon>
        <taxon>Erythroxylaceae</taxon>
        <taxon>Erythroxylum</taxon>
    </lineage>
</organism>
<sequence length="156" mass="18338">MKLLILRFRFDNAWLQDANLEAVVVAGWRCEGKVDLLHTKANCVAELQLWGRHRNGDRHIKGALVQKLLQERRAGTDGGDLDRLRAEWNLLLEEDEVRRRQQTKFFWAQYGDMNSKYFHAHIKGRRKNNLITGLKNATGGWCRDRDGMHDLVFEYF</sequence>
<evidence type="ECO:0000313" key="1">
    <source>
        <dbReference type="EMBL" id="KAJ8769990.1"/>
    </source>
</evidence>
<dbReference type="Proteomes" id="UP001159364">
    <property type="component" value="Linkage Group LG03"/>
</dbReference>
<dbReference type="EMBL" id="JAIWQS010000003">
    <property type="protein sequence ID" value="KAJ8769990.1"/>
    <property type="molecule type" value="Genomic_DNA"/>
</dbReference>
<protein>
    <submittedName>
        <fullName evidence="1">Uncharacterized protein</fullName>
    </submittedName>
</protein>
<reference evidence="1 2" key="1">
    <citation type="submission" date="2021-09" db="EMBL/GenBank/DDBJ databases">
        <title>Genomic insights and catalytic innovation underlie evolution of tropane alkaloids biosynthesis.</title>
        <authorList>
            <person name="Wang Y.-J."/>
            <person name="Tian T."/>
            <person name="Huang J.-P."/>
            <person name="Huang S.-X."/>
        </authorList>
    </citation>
    <scope>NUCLEOTIDE SEQUENCE [LARGE SCALE GENOMIC DNA]</scope>
    <source>
        <strain evidence="1">KIB-2018</strain>
        <tissue evidence="1">Leaf</tissue>
    </source>
</reference>
<dbReference type="AlphaFoldDB" id="A0AAV8TSQ9"/>
<keyword evidence="2" id="KW-1185">Reference proteome</keyword>
<comment type="caution">
    <text evidence="1">The sequence shown here is derived from an EMBL/GenBank/DDBJ whole genome shotgun (WGS) entry which is preliminary data.</text>
</comment>
<name>A0AAV8TSQ9_9ROSI</name>
<gene>
    <name evidence="1" type="ORF">K2173_009072</name>
</gene>
<accession>A0AAV8TSQ9</accession>
<proteinExistence type="predicted"/>
<evidence type="ECO:0000313" key="2">
    <source>
        <dbReference type="Proteomes" id="UP001159364"/>
    </source>
</evidence>